<dbReference type="Proteomes" id="UP000215127">
    <property type="component" value="Chromosome 5"/>
</dbReference>
<evidence type="ECO:0000313" key="1">
    <source>
        <dbReference type="EMBL" id="SMQ51045.1"/>
    </source>
</evidence>
<gene>
    <name evidence="1" type="ORF">ZT3D7_G6198</name>
</gene>
<organism evidence="1 2">
    <name type="scientific">Zymoseptoria tritici (strain ST99CH_3D7)</name>
    <dbReference type="NCBI Taxonomy" id="1276538"/>
    <lineage>
        <taxon>Eukaryota</taxon>
        <taxon>Fungi</taxon>
        <taxon>Dikarya</taxon>
        <taxon>Ascomycota</taxon>
        <taxon>Pezizomycotina</taxon>
        <taxon>Dothideomycetes</taxon>
        <taxon>Dothideomycetidae</taxon>
        <taxon>Mycosphaerellales</taxon>
        <taxon>Mycosphaerellaceae</taxon>
        <taxon>Zymoseptoria</taxon>
    </lineage>
</organism>
<proteinExistence type="predicted"/>
<sequence>MDDDGEPQTLLQSVLGFFARRPSPKSAEPAALKARQREAWLRTDAFLQRDHLDDADPASVARTLRAFAALVQDDSDREVDLNVQRSQHEQYKRLRRIVESPDRESRADSDTVTRVGKRRRECDDAIQELSNLDQENKRRRILPIREEPAHGSDVEDPNADFAVLMRRHLVSLDNALRRHWVCVCQKCSGLSSSSAYDPCLRLHCKKLGLRSKIYARTRYPGAHPNLRLTARPSSPTYAKMSQNPLASKIASISPSRMGHSPDFARSQRRSVVTGSPGQCPCQRFLIVSKSYSAANRCYR</sequence>
<dbReference type="AlphaFoldDB" id="A0A1X7RUI6"/>
<protein>
    <submittedName>
        <fullName evidence="1">Uncharacterized protein</fullName>
    </submittedName>
</protein>
<accession>A0A1X7RUI6</accession>
<dbReference type="STRING" id="1276538.A0A1X7RUI6"/>
<dbReference type="EMBL" id="LT853696">
    <property type="protein sequence ID" value="SMQ51045.1"/>
    <property type="molecule type" value="Genomic_DNA"/>
</dbReference>
<reference evidence="1 2" key="1">
    <citation type="submission" date="2016-06" db="EMBL/GenBank/DDBJ databases">
        <authorList>
            <person name="Kjaerup R.B."/>
            <person name="Dalgaard T.S."/>
            <person name="Juul-Madsen H.R."/>
        </authorList>
    </citation>
    <scope>NUCLEOTIDE SEQUENCE [LARGE SCALE GENOMIC DNA]</scope>
</reference>
<keyword evidence="2" id="KW-1185">Reference proteome</keyword>
<name>A0A1X7RUI6_ZYMT9</name>
<evidence type="ECO:0000313" key="2">
    <source>
        <dbReference type="Proteomes" id="UP000215127"/>
    </source>
</evidence>